<organism evidence="1 2">
    <name type="scientific">Desulfonema magnum</name>
    <dbReference type="NCBI Taxonomy" id="45655"/>
    <lineage>
        <taxon>Bacteria</taxon>
        <taxon>Pseudomonadati</taxon>
        <taxon>Thermodesulfobacteriota</taxon>
        <taxon>Desulfobacteria</taxon>
        <taxon>Desulfobacterales</taxon>
        <taxon>Desulfococcaceae</taxon>
        <taxon>Desulfonema</taxon>
    </lineage>
</organism>
<evidence type="ECO:0000313" key="2">
    <source>
        <dbReference type="Proteomes" id="UP000663722"/>
    </source>
</evidence>
<dbReference type="KEGG" id="dmm:dnm_015590"/>
<evidence type="ECO:0000313" key="1">
    <source>
        <dbReference type="EMBL" id="QTA85548.1"/>
    </source>
</evidence>
<gene>
    <name evidence="1" type="ORF">dnm_015590</name>
</gene>
<protein>
    <submittedName>
        <fullName evidence="1">Uncharacterized protein</fullName>
    </submittedName>
</protein>
<sequence>MPDFPVWQEHFWSINNILTKNYFHINRIMKTLPFVNLLTAFIQKCYLSFS</sequence>
<dbReference type="EMBL" id="CP061800">
    <property type="protein sequence ID" value="QTA85548.1"/>
    <property type="molecule type" value="Genomic_DNA"/>
</dbReference>
<dbReference type="AlphaFoldDB" id="A0A975BHR4"/>
<accession>A0A975BHR4</accession>
<proteinExistence type="predicted"/>
<name>A0A975BHR4_9BACT</name>
<reference evidence="1" key="1">
    <citation type="journal article" date="2021" name="Microb. Physiol.">
        <title>Proteogenomic Insights into the Physiology of Marine, Sulfate-Reducing, Filamentous Desulfonema limicola and Desulfonema magnum.</title>
        <authorList>
            <person name="Schnaars V."/>
            <person name="Wohlbrand L."/>
            <person name="Scheve S."/>
            <person name="Hinrichs C."/>
            <person name="Reinhardt R."/>
            <person name="Rabus R."/>
        </authorList>
    </citation>
    <scope>NUCLEOTIDE SEQUENCE</scope>
    <source>
        <strain evidence="1">4be13</strain>
    </source>
</reference>
<dbReference type="Proteomes" id="UP000663722">
    <property type="component" value="Chromosome"/>
</dbReference>
<keyword evidence="2" id="KW-1185">Reference proteome</keyword>